<dbReference type="Proteomes" id="UP000824334">
    <property type="component" value="Chromosome"/>
</dbReference>
<feature type="domain" description="Serine aminopeptidase S33" evidence="1">
    <location>
        <begin position="22"/>
        <end position="255"/>
    </location>
</feature>
<organism evidence="2 3">
    <name type="scientific">Brevundimonas nasdae</name>
    <dbReference type="NCBI Taxonomy" id="172043"/>
    <lineage>
        <taxon>Bacteria</taxon>
        <taxon>Pseudomonadati</taxon>
        <taxon>Pseudomonadota</taxon>
        <taxon>Alphaproteobacteria</taxon>
        <taxon>Caulobacterales</taxon>
        <taxon>Caulobacteraceae</taxon>
        <taxon>Brevundimonas</taxon>
    </lineage>
</organism>
<dbReference type="EMBL" id="CP080034">
    <property type="protein sequence ID" value="QYC11861.1"/>
    <property type="molecule type" value="Genomic_DNA"/>
</dbReference>
<name>A0ABX8TKW1_9CAUL</name>
<dbReference type="GO" id="GO:0016787">
    <property type="term" value="F:hydrolase activity"/>
    <property type="evidence" value="ECO:0007669"/>
    <property type="project" value="UniProtKB-KW"/>
</dbReference>
<reference evidence="2 3" key="1">
    <citation type="submission" date="2021-07" db="EMBL/GenBank/DDBJ databases">
        <title>Isolation and characterization of bacteria from a gold mining with a capacity of golden bioaccumulation.</title>
        <authorList>
            <person name="Yang X.J."/>
        </authorList>
    </citation>
    <scope>NUCLEOTIDE SEQUENCE [LARGE SCALE GENOMIC DNA]</scope>
    <source>
        <strain evidence="2 3">Au29</strain>
    </source>
</reference>
<evidence type="ECO:0000313" key="3">
    <source>
        <dbReference type="Proteomes" id="UP000824334"/>
    </source>
</evidence>
<evidence type="ECO:0000313" key="2">
    <source>
        <dbReference type="EMBL" id="QYC11861.1"/>
    </source>
</evidence>
<protein>
    <submittedName>
        <fullName evidence="2">Alpha/beta fold hydrolase</fullName>
    </submittedName>
</protein>
<dbReference type="RefSeq" id="WP_219354368.1">
    <property type="nucleotide sequence ID" value="NZ_CP080034.1"/>
</dbReference>
<evidence type="ECO:0000259" key="1">
    <source>
        <dbReference type="Pfam" id="PF12146"/>
    </source>
</evidence>
<keyword evidence="3" id="KW-1185">Reference proteome</keyword>
<accession>A0ABX8TKW1</accession>
<keyword evidence="2" id="KW-0378">Hydrolase</keyword>
<dbReference type="InterPro" id="IPR022742">
    <property type="entry name" value="Hydrolase_4"/>
</dbReference>
<dbReference type="PANTHER" id="PTHR43798">
    <property type="entry name" value="MONOACYLGLYCEROL LIPASE"/>
    <property type="match status" value="1"/>
</dbReference>
<dbReference type="GeneID" id="94375185"/>
<dbReference type="PIRSF" id="PIRSF017388">
    <property type="entry name" value="Esterase_lipase"/>
    <property type="match status" value="1"/>
</dbReference>
<dbReference type="InterPro" id="IPR050266">
    <property type="entry name" value="AB_hydrolase_sf"/>
</dbReference>
<proteinExistence type="predicted"/>
<gene>
    <name evidence="2" type="ORF">KWG56_07900</name>
</gene>
<dbReference type="Pfam" id="PF12146">
    <property type="entry name" value="Hydrolase_4"/>
    <property type="match status" value="1"/>
</dbReference>
<sequence>MGRETAIQDRSFSASAGNGKGVLLLHGMTGAPGEMKPLAKRLKRRGFDYSCPQLAGHGGTEKDLLKTDWRDWLDSARTAYEKFAREVDEVHVAGICAGGALGLLLASEIPEIRSAAVYSMTFEYDGWNMPRWAMGAPLIQLVANLPGVRHIPINEPSPFGLKDERLRAMAANAADGLIDGAIDIMPLGALYQLYRLGRRVEVKGPSITTPTLILHASEDDMSSPKNAKRLQACLAGETELHYLNDSFHMIHVDRERDLVAELSADFFARHSATASVREVVDA</sequence>
<dbReference type="PANTHER" id="PTHR43798:SF33">
    <property type="entry name" value="HYDROLASE, PUTATIVE (AFU_ORTHOLOGUE AFUA_2G14860)-RELATED"/>
    <property type="match status" value="1"/>
</dbReference>
<dbReference type="InterPro" id="IPR012354">
    <property type="entry name" value="Esterase_lipase"/>
</dbReference>